<dbReference type="PANTHER" id="PTHR12375">
    <property type="entry name" value="RNA-BINDING PROTEIN LUC7-RELATED"/>
    <property type="match status" value="1"/>
</dbReference>
<feature type="coiled-coil region" evidence="2">
    <location>
        <begin position="80"/>
        <end position="167"/>
    </location>
</feature>
<evidence type="ECO:0000313" key="4">
    <source>
        <dbReference type="Proteomes" id="UP001150538"/>
    </source>
</evidence>
<protein>
    <submittedName>
        <fullName evidence="3">Splicing factor</fullName>
    </submittedName>
</protein>
<dbReference type="GO" id="GO:0005685">
    <property type="term" value="C:U1 snRNP"/>
    <property type="evidence" value="ECO:0007669"/>
    <property type="project" value="InterPro"/>
</dbReference>
<organism evidence="3 4">
    <name type="scientific">Mycoemilia scoparia</name>
    <dbReference type="NCBI Taxonomy" id="417184"/>
    <lineage>
        <taxon>Eukaryota</taxon>
        <taxon>Fungi</taxon>
        <taxon>Fungi incertae sedis</taxon>
        <taxon>Zoopagomycota</taxon>
        <taxon>Kickxellomycotina</taxon>
        <taxon>Kickxellomycetes</taxon>
        <taxon>Kickxellales</taxon>
        <taxon>Kickxellaceae</taxon>
        <taxon>Mycoemilia</taxon>
    </lineage>
</organism>
<evidence type="ECO:0000256" key="1">
    <source>
        <dbReference type="ARBA" id="ARBA00005655"/>
    </source>
</evidence>
<proteinExistence type="inferred from homology"/>
<keyword evidence="2" id="KW-0175">Coiled coil</keyword>
<keyword evidence="4" id="KW-1185">Reference proteome</keyword>
<evidence type="ECO:0000313" key="3">
    <source>
        <dbReference type="EMBL" id="KAJ1913965.1"/>
    </source>
</evidence>
<dbReference type="Pfam" id="PF03194">
    <property type="entry name" value="LUC7"/>
    <property type="match status" value="1"/>
</dbReference>
<gene>
    <name evidence="3" type="primary">LUC7</name>
    <name evidence="3" type="ORF">H4219_004980</name>
</gene>
<reference evidence="3" key="1">
    <citation type="submission" date="2022-07" db="EMBL/GenBank/DDBJ databases">
        <title>Phylogenomic reconstructions and comparative analyses of Kickxellomycotina fungi.</title>
        <authorList>
            <person name="Reynolds N.K."/>
            <person name="Stajich J.E."/>
            <person name="Barry K."/>
            <person name="Grigoriev I.V."/>
            <person name="Crous P."/>
            <person name="Smith M.E."/>
        </authorList>
    </citation>
    <scope>NUCLEOTIDE SEQUENCE</scope>
    <source>
        <strain evidence="3">NBRC 100468</strain>
    </source>
</reference>
<dbReference type="EMBL" id="JANBPU010000227">
    <property type="protein sequence ID" value="KAJ1913965.1"/>
    <property type="molecule type" value="Genomic_DNA"/>
</dbReference>
<name>A0A9W7ZQQ2_9FUNG</name>
<dbReference type="Proteomes" id="UP001150538">
    <property type="component" value="Unassembled WGS sequence"/>
</dbReference>
<dbReference type="OrthoDB" id="153872at2759"/>
<comment type="caution">
    <text evidence="3">The sequence shown here is derived from an EMBL/GenBank/DDBJ whole genome shotgun (WGS) entry which is preliminary data.</text>
</comment>
<comment type="similarity">
    <text evidence="1">Belongs to the Luc7 family.</text>
</comment>
<accession>A0A9W7ZQQ2</accession>
<evidence type="ECO:0000256" key="2">
    <source>
        <dbReference type="SAM" id="Coils"/>
    </source>
</evidence>
<dbReference type="GO" id="GO:0003729">
    <property type="term" value="F:mRNA binding"/>
    <property type="evidence" value="ECO:0007669"/>
    <property type="project" value="InterPro"/>
</dbReference>
<dbReference type="GO" id="GO:0006376">
    <property type="term" value="P:mRNA splice site recognition"/>
    <property type="evidence" value="ECO:0007669"/>
    <property type="project" value="InterPro"/>
</dbReference>
<dbReference type="InterPro" id="IPR004882">
    <property type="entry name" value="Luc7-rel"/>
</dbReference>
<dbReference type="AlphaFoldDB" id="A0A9W7ZQQ2"/>
<sequence>MTDAARELLQELMSPYQQTVKDFKKSEVCKNYLVNFCPKLLFTNTKADLGPCNLVHDDKLKEAYAESEDYQRLGYEEEFYAHLSQILNDLDRRIRRATNRVTAEADEKLLNPRKEEKEEKAVMLEEKIKALMTKIEEAGEEGRVEEAESLTAQVEKLQADLENVRERIDSINPMFKNEKRLEVCDVCGALLVPNDASKRLDAHIEGKQHQGFIRIREAFKEGNLFQTHPMSITTPPSMLKLMAQSDAQEATQGKVVINYLLSLQSLLGRFVSDGISNDSYSDIMNKKVIDVEYLSKQLDKVKEAYQLKDIFEAILCLAELIVSEMKTKVAYDQSLLDKLSQSIADKNLQTDPYVDMPLSSVSVAVGAMEGYLKDVEGEVDLLQKRLESGSTTLPFYKNMVGRLYGYAIYFGSAISSFDDSHAKCLKAIEECAQQK</sequence>